<dbReference type="Pfam" id="PF07715">
    <property type="entry name" value="Plug"/>
    <property type="match status" value="1"/>
</dbReference>
<dbReference type="SUPFAM" id="SSF49464">
    <property type="entry name" value="Carboxypeptidase regulatory domain-like"/>
    <property type="match status" value="1"/>
</dbReference>
<dbReference type="PROSITE" id="PS52016">
    <property type="entry name" value="TONB_DEPENDENT_REC_3"/>
    <property type="match status" value="1"/>
</dbReference>
<evidence type="ECO:0000256" key="2">
    <source>
        <dbReference type="ARBA" id="ARBA00022448"/>
    </source>
</evidence>
<evidence type="ECO:0000256" key="4">
    <source>
        <dbReference type="ARBA" id="ARBA00022692"/>
    </source>
</evidence>
<proteinExistence type="inferred from homology"/>
<keyword evidence="6 8" id="KW-0472">Membrane</keyword>
<feature type="domain" description="TonB-dependent receptor plug" evidence="12">
    <location>
        <begin position="115"/>
        <end position="222"/>
    </location>
</feature>
<dbReference type="Pfam" id="PF00593">
    <property type="entry name" value="TonB_dep_Rec_b-barrel"/>
    <property type="match status" value="1"/>
</dbReference>
<evidence type="ECO:0000256" key="9">
    <source>
        <dbReference type="RuleBase" id="RU003357"/>
    </source>
</evidence>
<evidence type="ECO:0000256" key="7">
    <source>
        <dbReference type="ARBA" id="ARBA00023237"/>
    </source>
</evidence>
<reference evidence="14 16" key="1">
    <citation type="submission" date="2015-10" db="EMBL/GenBank/DDBJ databases">
        <title>Draft genome sequence of Salegentibacter salinarum KCTC 12975.</title>
        <authorList>
            <person name="Lin W."/>
            <person name="Zheng Q."/>
        </authorList>
    </citation>
    <scope>NUCLEOTIDE SEQUENCE [LARGE SCALE GENOMIC DNA]</scope>
    <source>
        <strain evidence="14 16">KCTC 12974</strain>
    </source>
</reference>
<keyword evidence="3 8" id="KW-1134">Transmembrane beta strand</keyword>
<evidence type="ECO:0000259" key="12">
    <source>
        <dbReference type="Pfam" id="PF07715"/>
    </source>
</evidence>
<organism evidence="14 16">
    <name type="scientific">Salegentibacter salarius</name>
    <dbReference type="NCBI Taxonomy" id="435906"/>
    <lineage>
        <taxon>Bacteria</taxon>
        <taxon>Pseudomonadati</taxon>
        <taxon>Bacteroidota</taxon>
        <taxon>Flavobacteriia</taxon>
        <taxon>Flavobacteriales</taxon>
        <taxon>Flavobacteriaceae</taxon>
        <taxon>Salegentibacter</taxon>
    </lineage>
</organism>
<keyword evidence="10" id="KW-0732">Signal</keyword>
<dbReference type="FunFam" id="2.170.130.10:FF:000003">
    <property type="entry name" value="SusC/RagA family TonB-linked outer membrane protein"/>
    <property type="match status" value="1"/>
</dbReference>
<dbReference type="InterPro" id="IPR036942">
    <property type="entry name" value="Beta-barrel_TonB_sf"/>
</dbReference>
<keyword evidence="2 8" id="KW-0813">Transport</keyword>
<evidence type="ECO:0000259" key="11">
    <source>
        <dbReference type="Pfam" id="PF00593"/>
    </source>
</evidence>
<keyword evidence="5 9" id="KW-0798">TonB box</keyword>
<dbReference type="Gene3D" id="2.60.40.1120">
    <property type="entry name" value="Carboxypeptidase-like, regulatory domain"/>
    <property type="match status" value="1"/>
</dbReference>
<evidence type="ECO:0000313" key="14">
    <source>
        <dbReference type="EMBL" id="PKD19173.1"/>
    </source>
</evidence>
<dbReference type="Proteomes" id="UP000176009">
    <property type="component" value="Unassembled WGS sequence"/>
</dbReference>
<dbReference type="InterPro" id="IPR023996">
    <property type="entry name" value="TonB-dep_OMP_SusC/RagA"/>
</dbReference>
<keyword evidence="15" id="KW-1185">Reference proteome</keyword>
<dbReference type="InterPro" id="IPR000531">
    <property type="entry name" value="Beta-barrel_TonB"/>
</dbReference>
<dbReference type="EMBL" id="MJBR01000014">
    <property type="protein sequence ID" value="OEY72779.1"/>
    <property type="molecule type" value="Genomic_DNA"/>
</dbReference>
<accession>A0A2N0TWQ0</accession>
<evidence type="ECO:0000313" key="13">
    <source>
        <dbReference type="EMBL" id="OEY72779.1"/>
    </source>
</evidence>
<dbReference type="RefSeq" id="WP_070054009.1">
    <property type="nucleotide sequence ID" value="NZ_FVZF01000021.1"/>
</dbReference>
<name>A0A2N0TWQ0_9FLAO</name>
<protein>
    <submittedName>
        <fullName evidence="14">SusC/RagA family TonB-linked outer membrane protein</fullName>
    </submittedName>
</protein>
<feature type="chain" id="PRO_5014715715" evidence="10">
    <location>
        <begin position="23"/>
        <end position="1075"/>
    </location>
</feature>
<reference evidence="13 15" key="2">
    <citation type="submission" date="2016-09" db="EMBL/GenBank/DDBJ databases">
        <title>Genome Sequence of Salegentibacter salarius,Isolated from a Marine Solar Saltern of the Yellow Sea in South Korea.</title>
        <authorList>
            <person name="Zheng Q."/>
            <person name="Liu Y."/>
        </authorList>
    </citation>
    <scope>NUCLEOTIDE SEQUENCE [LARGE SCALE GENOMIC DNA]</scope>
    <source>
        <strain evidence="13 15">KCTC 12974</strain>
    </source>
</reference>
<dbReference type="Gene3D" id="2.170.130.10">
    <property type="entry name" value="TonB-dependent receptor, plug domain"/>
    <property type="match status" value="1"/>
</dbReference>
<keyword evidence="7 8" id="KW-0998">Cell outer membrane</keyword>
<dbReference type="OrthoDB" id="9768177at2"/>
<dbReference type="InterPro" id="IPR012910">
    <property type="entry name" value="Plug_dom"/>
</dbReference>
<comment type="subcellular location">
    <subcellularLocation>
        <location evidence="1 8">Cell outer membrane</location>
        <topology evidence="1 8">Multi-pass membrane protein</topology>
    </subcellularLocation>
</comment>
<evidence type="ECO:0000256" key="10">
    <source>
        <dbReference type="SAM" id="SignalP"/>
    </source>
</evidence>
<dbReference type="Gene3D" id="2.40.170.20">
    <property type="entry name" value="TonB-dependent receptor, beta-barrel domain"/>
    <property type="match status" value="1"/>
</dbReference>
<evidence type="ECO:0000313" key="16">
    <source>
        <dbReference type="Proteomes" id="UP000232533"/>
    </source>
</evidence>
<dbReference type="GO" id="GO:0009279">
    <property type="term" value="C:cell outer membrane"/>
    <property type="evidence" value="ECO:0007669"/>
    <property type="project" value="UniProtKB-SubCell"/>
</dbReference>
<dbReference type="InterPro" id="IPR023997">
    <property type="entry name" value="TonB-dep_OMP_SusC/RagA_CS"/>
</dbReference>
<dbReference type="AlphaFoldDB" id="A0A2N0TWQ0"/>
<evidence type="ECO:0000313" key="15">
    <source>
        <dbReference type="Proteomes" id="UP000176009"/>
    </source>
</evidence>
<evidence type="ECO:0000256" key="5">
    <source>
        <dbReference type="ARBA" id="ARBA00023077"/>
    </source>
</evidence>
<evidence type="ECO:0000256" key="8">
    <source>
        <dbReference type="PROSITE-ProRule" id="PRU01360"/>
    </source>
</evidence>
<feature type="domain" description="TonB-dependent receptor-like beta-barrel" evidence="11">
    <location>
        <begin position="446"/>
        <end position="859"/>
    </location>
</feature>
<dbReference type="InterPro" id="IPR039426">
    <property type="entry name" value="TonB-dep_rcpt-like"/>
</dbReference>
<evidence type="ECO:0000256" key="6">
    <source>
        <dbReference type="ARBA" id="ARBA00023136"/>
    </source>
</evidence>
<feature type="signal peptide" evidence="10">
    <location>
        <begin position="1"/>
        <end position="22"/>
    </location>
</feature>
<dbReference type="Proteomes" id="UP000232533">
    <property type="component" value="Unassembled WGS sequence"/>
</dbReference>
<dbReference type="SUPFAM" id="SSF56935">
    <property type="entry name" value="Porins"/>
    <property type="match status" value="1"/>
</dbReference>
<keyword evidence="4 8" id="KW-0812">Transmembrane</keyword>
<sequence>MKNKLHGILTLLLAFVVQFTFAQEKVVTGTVIDEDGLPLPGVNVIEKGTNNGTQTDFDGDYSLSVEEGNVLVFSYVGFTTYEVTVGASDSYNVTLGTDAAALDEVVVVGYGTATKQSFAGTATTVDAEILEAKSFSNVSQALAGEVAGVNVINSSGQPGTTSTIRIRGFGSVNGNRAPLYVVDGVPFTGSINSINPADIKTTTVLKDATATSIYGSRGANGVILITTKKGGIGEDYIEIDVKTGVNDQKIARYDVLTSPEEYIGYVWEGAYNRAVINDNANPVAFANNNLFSDNYIPEGYNMWNVEGGAELINPDTRMVRDGVTRRYTPERYADIAFDAAIRTEANVRFGGGDEKTSYFASFGYLNDDGYAINTGYDRYTTRLNVQSDVKEWLTVGANIGYAYSESLNNGQTVGSENLFEFADKMAPIFPVFLRDENFELVPDPIFGGNQYDYGSDSGFRARPNANNLNPIGSALYDFNGTDRHELNGNFSFDIHITENITFESRFGAQYFMDRQKDFRNPFYGGGRSNGGDLFTVDTESLTTNFLQLVRYDNEWGDHSLDGLIAHESNEFEISQATQYKGTSVSPDIYELNNFVENLAPPTGFIEGRSLESYFGQVNYNYLDRYYLTGSVRRDGSSRFVNEKWGTFGAVGAAWVVSGEDYFANNDFISFLKLKASYGLQGDEAGVGYYSGYDTFNLGLLAGGISVSQRDNGNPDLTWETSKMFQTGIEFGLGNWLDAQIDYYVKTTEDQIFNRRVGPSQGIAIITVNDGDLVNKGLEFNLTAHLVKTADFYLDYNINGEVLTNEITGMPLEPSTGEPRILDTSPAYFAWSEGSSIYDFYLREYAGVDPANGAPLWYEYFNDANSNGILDAGEESIQSMTPYLAENPDANVERQITDTYANATDKYVGKSAIPDVRGAMRLSAGYKGFDFSAQLIYSLGGYAYDAQYGELMSDRFGAAGNNFHSDIADRWQRPGDITDVPRLADGLDQNSTSSSTRFITSTDYIGLNNARIGYTISEDLLGSTGINYINLFVSGDNLFVKSARDGFLPNTSESGNSGRRLYAPLTTITGGIRVKF</sequence>
<gene>
    <name evidence="14" type="ORF">APR40_11620</name>
    <name evidence="13" type="ORF">BHS39_11640</name>
</gene>
<dbReference type="InterPro" id="IPR037066">
    <property type="entry name" value="Plug_dom_sf"/>
</dbReference>
<dbReference type="NCBIfam" id="TIGR04056">
    <property type="entry name" value="OMP_RagA_SusC"/>
    <property type="match status" value="1"/>
</dbReference>
<comment type="similarity">
    <text evidence="8 9">Belongs to the TonB-dependent receptor family.</text>
</comment>
<dbReference type="EMBL" id="LKTR01000017">
    <property type="protein sequence ID" value="PKD19173.1"/>
    <property type="molecule type" value="Genomic_DNA"/>
</dbReference>
<evidence type="ECO:0000256" key="1">
    <source>
        <dbReference type="ARBA" id="ARBA00004571"/>
    </source>
</evidence>
<evidence type="ECO:0000256" key="3">
    <source>
        <dbReference type="ARBA" id="ARBA00022452"/>
    </source>
</evidence>
<dbReference type="NCBIfam" id="TIGR04057">
    <property type="entry name" value="SusC_RagA_signa"/>
    <property type="match status" value="1"/>
</dbReference>
<dbReference type="Pfam" id="PF13715">
    <property type="entry name" value="CarbopepD_reg_2"/>
    <property type="match status" value="1"/>
</dbReference>
<dbReference type="InterPro" id="IPR008969">
    <property type="entry name" value="CarboxyPept-like_regulatory"/>
</dbReference>
<comment type="caution">
    <text evidence="14">The sequence shown here is derived from an EMBL/GenBank/DDBJ whole genome shotgun (WGS) entry which is preliminary data.</text>
</comment>